<name>A0A6H5G4H9_9HEMI</name>
<organism evidence="2 3">
    <name type="scientific">Nesidiocoris tenuis</name>
    <dbReference type="NCBI Taxonomy" id="355587"/>
    <lineage>
        <taxon>Eukaryota</taxon>
        <taxon>Metazoa</taxon>
        <taxon>Ecdysozoa</taxon>
        <taxon>Arthropoda</taxon>
        <taxon>Hexapoda</taxon>
        <taxon>Insecta</taxon>
        <taxon>Pterygota</taxon>
        <taxon>Neoptera</taxon>
        <taxon>Paraneoptera</taxon>
        <taxon>Hemiptera</taxon>
        <taxon>Heteroptera</taxon>
        <taxon>Panheteroptera</taxon>
        <taxon>Cimicomorpha</taxon>
        <taxon>Miridae</taxon>
        <taxon>Dicyphina</taxon>
        <taxon>Nesidiocoris</taxon>
    </lineage>
</organism>
<protein>
    <submittedName>
        <fullName evidence="2">Uncharacterized protein</fullName>
    </submittedName>
</protein>
<feature type="compositionally biased region" description="Low complexity" evidence="1">
    <location>
        <begin position="36"/>
        <end position="60"/>
    </location>
</feature>
<reference evidence="2 3" key="1">
    <citation type="submission" date="2020-02" db="EMBL/GenBank/DDBJ databases">
        <authorList>
            <person name="Ferguson B K."/>
        </authorList>
    </citation>
    <scope>NUCLEOTIDE SEQUENCE [LARGE SCALE GENOMIC DNA]</scope>
</reference>
<feature type="non-terminal residue" evidence="2">
    <location>
        <position position="1"/>
    </location>
</feature>
<evidence type="ECO:0000313" key="3">
    <source>
        <dbReference type="Proteomes" id="UP000479000"/>
    </source>
</evidence>
<evidence type="ECO:0000313" key="2">
    <source>
        <dbReference type="EMBL" id="CAA9997120.1"/>
    </source>
</evidence>
<feature type="compositionally biased region" description="Polar residues" evidence="1">
    <location>
        <begin position="61"/>
        <end position="73"/>
    </location>
</feature>
<gene>
    <name evidence="2" type="ORF">NTEN_LOCUS3462</name>
</gene>
<accession>A0A6H5G4H9</accession>
<dbReference type="EMBL" id="CADCXU010005408">
    <property type="protein sequence ID" value="CAA9997120.1"/>
    <property type="molecule type" value="Genomic_DNA"/>
</dbReference>
<evidence type="ECO:0000256" key="1">
    <source>
        <dbReference type="SAM" id="MobiDB-lite"/>
    </source>
</evidence>
<keyword evidence="3" id="KW-1185">Reference proteome</keyword>
<feature type="region of interest" description="Disordered" evidence="1">
    <location>
        <begin position="30"/>
        <end position="87"/>
    </location>
</feature>
<proteinExistence type="predicted"/>
<sequence>MLASQKLRTICPLALCVRDVTPRSSACFVTPRSEATEPNSSSPSTPTSTPPLSTKRTLPSNRTAAKTRITSRNGMPRIPRKKQQFKV</sequence>
<dbReference type="Proteomes" id="UP000479000">
    <property type="component" value="Unassembled WGS sequence"/>
</dbReference>
<feature type="compositionally biased region" description="Basic residues" evidence="1">
    <location>
        <begin position="78"/>
        <end position="87"/>
    </location>
</feature>
<dbReference type="AlphaFoldDB" id="A0A6H5G4H9"/>
<feature type="non-terminal residue" evidence="2">
    <location>
        <position position="87"/>
    </location>
</feature>